<keyword evidence="2" id="KW-0472">Membrane</keyword>
<sequence>MSADAVSAAALLGFGFGLGLLLVVRGWRRSGEPAPVVAVRRRLLSREQRARLGRRLAVSFAAGLACGALTGWVAGGLLAAMAVWSLPALFGLATVDQRRLARIEGMAAWSEMLRDTLAAAAGLEQSIVATASAAPESIRPQILELSVRLERGEGLATAARLLADELAEPTADLVLAALVLSSQHPARRLSSLLGELAATARAQVAIDQRVDAARARTRTTVRVVVITSLSFALGLVLLNRPFLDPYDTFAGQLVLASIGGLFGCGFLWLRHLARSDDPDRFLGRLEGPAGAPDRARSASREVRR</sequence>
<feature type="transmembrane region" description="Helical" evidence="2">
    <location>
        <begin position="52"/>
        <end position="70"/>
    </location>
</feature>
<evidence type="ECO:0000313" key="3">
    <source>
        <dbReference type="EMBL" id="GAA3838244.1"/>
    </source>
</evidence>
<organism evidence="3 4">
    <name type="scientific">Streptomyces coacervatus</name>
    <dbReference type="NCBI Taxonomy" id="647381"/>
    <lineage>
        <taxon>Bacteria</taxon>
        <taxon>Bacillati</taxon>
        <taxon>Actinomycetota</taxon>
        <taxon>Actinomycetes</taxon>
        <taxon>Kitasatosporales</taxon>
        <taxon>Streptomycetaceae</taxon>
        <taxon>Streptomyces</taxon>
    </lineage>
</organism>
<dbReference type="PANTHER" id="PTHR35007">
    <property type="entry name" value="INTEGRAL MEMBRANE PROTEIN-RELATED"/>
    <property type="match status" value="1"/>
</dbReference>
<accession>A0ABP7J9A3</accession>
<dbReference type="Proteomes" id="UP001501009">
    <property type="component" value="Unassembled WGS sequence"/>
</dbReference>
<dbReference type="PANTHER" id="PTHR35007:SF3">
    <property type="entry name" value="POSSIBLE CONSERVED ALANINE RICH MEMBRANE PROTEIN"/>
    <property type="match status" value="1"/>
</dbReference>
<keyword evidence="2" id="KW-1133">Transmembrane helix</keyword>
<protein>
    <recommendedName>
        <fullName evidence="5">Type II secretion system protein GspF domain-containing protein</fullName>
    </recommendedName>
</protein>
<dbReference type="EMBL" id="BAABDE010000034">
    <property type="protein sequence ID" value="GAA3838244.1"/>
    <property type="molecule type" value="Genomic_DNA"/>
</dbReference>
<evidence type="ECO:0008006" key="5">
    <source>
        <dbReference type="Google" id="ProtNLM"/>
    </source>
</evidence>
<gene>
    <name evidence="3" type="ORF">GCM10022403_083420</name>
</gene>
<feature type="transmembrane region" description="Helical" evidence="2">
    <location>
        <begin position="76"/>
        <end position="95"/>
    </location>
</feature>
<keyword evidence="4" id="KW-1185">Reference proteome</keyword>
<evidence type="ECO:0000256" key="2">
    <source>
        <dbReference type="SAM" id="Phobius"/>
    </source>
</evidence>
<dbReference type="RefSeq" id="WP_275777311.1">
    <property type="nucleotide sequence ID" value="NZ_BAABDE010000034.1"/>
</dbReference>
<keyword evidence="2" id="KW-0812">Transmembrane</keyword>
<evidence type="ECO:0000256" key="1">
    <source>
        <dbReference type="SAM" id="MobiDB-lite"/>
    </source>
</evidence>
<feature type="compositionally biased region" description="Basic and acidic residues" evidence="1">
    <location>
        <begin position="293"/>
        <end position="304"/>
    </location>
</feature>
<comment type="caution">
    <text evidence="3">The sequence shown here is derived from an EMBL/GenBank/DDBJ whole genome shotgun (WGS) entry which is preliminary data.</text>
</comment>
<proteinExistence type="predicted"/>
<feature type="transmembrane region" description="Helical" evidence="2">
    <location>
        <begin position="249"/>
        <end position="269"/>
    </location>
</feature>
<evidence type="ECO:0000313" key="4">
    <source>
        <dbReference type="Proteomes" id="UP001501009"/>
    </source>
</evidence>
<feature type="transmembrane region" description="Helical" evidence="2">
    <location>
        <begin position="223"/>
        <end position="243"/>
    </location>
</feature>
<feature type="region of interest" description="Disordered" evidence="1">
    <location>
        <begin position="283"/>
        <end position="304"/>
    </location>
</feature>
<reference evidence="4" key="1">
    <citation type="journal article" date="2019" name="Int. J. Syst. Evol. Microbiol.">
        <title>The Global Catalogue of Microorganisms (GCM) 10K type strain sequencing project: providing services to taxonomists for standard genome sequencing and annotation.</title>
        <authorList>
            <consortium name="The Broad Institute Genomics Platform"/>
            <consortium name="The Broad Institute Genome Sequencing Center for Infectious Disease"/>
            <person name="Wu L."/>
            <person name="Ma J."/>
        </authorList>
    </citation>
    <scope>NUCLEOTIDE SEQUENCE [LARGE SCALE GENOMIC DNA]</scope>
    <source>
        <strain evidence="4">JCM 17138</strain>
    </source>
</reference>
<name>A0ABP7J9A3_9ACTN</name>
<feature type="transmembrane region" description="Helical" evidence="2">
    <location>
        <begin position="6"/>
        <end position="24"/>
    </location>
</feature>